<evidence type="ECO:0000256" key="2">
    <source>
        <dbReference type="ARBA" id="ARBA00022692"/>
    </source>
</evidence>
<evidence type="ECO:0000256" key="1">
    <source>
        <dbReference type="ARBA" id="ARBA00004651"/>
    </source>
</evidence>
<dbReference type="STRING" id="1332188.L336_0245"/>
<dbReference type="SUPFAM" id="SSF52540">
    <property type="entry name" value="P-loop containing nucleoside triphosphate hydrolases"/>
    <property type="match status" value="1"/>
</dbReference>
<dbReference type="FunFam" id="3.40.50.300:FF:000218">
    <property type="entry name" value="Multidrug ABC transporter ATP-binding protein"/>
    <property type="match status" value="1"/>
</dbReference>
<dbReference type="EMBL" id="CP005957">
    <property type="protein sequence ID" value="AGL61954.1"/>
    <property type="molecule type" value="Genomic_DNA"/>
</dbReference>
<dbReference type="RefSeq" id="WP_015641404.1">
    <property type="nucleotide sequence ID" value="NC_021219.1"/>
</dbReference>
<keyword evidence="4 10" id="KW-0067">ATP-binding</keyword>
<dbReference type="HOGENOM" id="CLU_000604_84_5_0"/>
<dbReference type="Pfam" id="PF00664">
    <property type="entry name" value="ABC_membrane"/>
    <property type="match status" value="1"/>
</dbReference>
<reference evidence="10 11" key="1">
    <citation type="journal article" date="2013" name="Nat. Biotechnol.">
        <title>Genome sequences of rare, uncultured bacteria obtained by differential coverage binning of multiple metagenomes.</title>
        <authorList>
            <person name="Albertsen M."/>
            <person name="Hugenholtz P."/>
            <person name="Skarshewski A."/>
            <person name="Nielsen K.L."/>
            <person name="Tyson G.W."/>
            <person name="Nielsen P.H."/>
        </authorList>
    </citation>
    <scope>NUCLEOTIDE SEQUENCE [LARGE SCALE GENOMIC DNA]</scope>
    <source>
        <strain evidence="10">TM71</strain>
    </source>
</reference>
<evidence type="ECO:0000259" key="8">
    <source>
        <dbReference type="PROSITE" id="PS50893"/>
    </source>
</evidence>
<evidence type="ECO:0000259" key="9">
    <source>
        <dbReference type="PROSITE" id="PS50929"/>
    </source>
</evidence>
<dbReference type="InterPro" id="IPR027417">
    <property type="entry name" value="P-loop_NTPase"/>
</dbReference>
<feature type="transmembrane region" description="Helical" evidence="7">
    <location>
        <begin position="25"/>
        <end position="46"/>
    </location>
</feature>
<dbReference type="GO" id="GO:0016887">
    <property type="term" value="F:ATP hydrolysis activity"/>
    <property type="evidence" value="ECO:0007669"/>
    <property type="project" value="InterPro"/>
</dbReference>
<dbReference type="GO" id="GO:0005886">
    <property type="term" value="C:plasma membrane"/>
    <property type="evidence" value="ECO:0007669"/>
    <property type="project" value="UniProtKB-SubCell"/>
</dbReference>
<protein>
    <submittedName>
        <fullName evidence="10">Putative ABC transporter ATP-binding protein</fullName>
    </submittedName>
</protein>
<evidence type="ECO:0000313" key="11">
    <source>
        <dbReference type="Proteomes" id="UP000013893"/>
    </source>
</evidence>
<evidence type="ECO:0000256" key="4">
    <source>
        <dbReference type="ARBA" id="ARBA00022840"/>
    </source>
</evidence>
<evidence type="ECO:0000256" key="6">
    <source>
        <dbReference type="ARBA" id="ARBA00023136"/>
    </source>
</evidence>
<accession>R4PM56</accession>
<feature type="transmembrane region" description="Helical" evidence="7">
    <location>
        <begin position="261"/>
        <end position="278"/>
    </location>
</feature>
<dbReference type="PANTHER" id="PTHR24221">
    <property type="entry name" value="ATP-BINDING CASSETTE SUB-FAMILY B"/>
    <property type="match status" value="1"/>
</dbReference>
<dbReference type="Gene3D" id="1.20.1560.10">
    <property type="entry name" value="ABC transporter type 1, transmembrane domain"/>
    <property type="match status" value="1"/>
</dbReference>
<feature type="domain" description="ABC transporter" evidence="8">
    <location>
        <begin position="346"/>
        <end position="581"/>
    </location>
</feature>
<dbReference type="InterPro" id="IPR017871">
    <property type="entry name" value="ABC_transporter-like_CS"/>
</dbReference>
<dbReference type="Proteomes" id="UP000013893">
    <property type="component" value="Chromosome"/>
</dbReference>
<dbReference type="PROSITE" id="PS00211">
    <property type="entry name" value="ABC_TRANSPORTER_1"/>
    <property type="match status" value="1"/>
</dbReference>
<evidence type="ECO:0000256" key="5">
    <source>
        <dbReference type="ARBA" id="ARBA00022989"/>
    </source>
</evidence>
<dbReference type="GO" id="GO:0140359">
    <property type="term" value="F:ABC-type transporter activity"/>
    <property type="evidence" value="ECO:0007669"/>
    <property type="project" value="InterPro"/>
</dbReference>
<evidence type="ECO:0000256" key="3">
    <source>
        <dbReference type="ARBA" id="ARBA00022741"/>
    </source>
</evidence>
<keyword evidence="3" id="KW-0547">Nucleotide-binding</keyword>
<evidence type="ECO:0000313" key="10">
    <source>
        <dbReference type="EMBL" id="AGL61954.1"/>
    </source>
</evidence>
<dbReference type="KEGG" id="saal:L336_0245"/>
<dbReference type="GO" id="GO:0034040">
    <property type="term" value="F:ATPase-coupled lipid transmembrane transporter activity"/>
    <property type="evidence" value="ECO:0007669"/>
    <property type="project" value="TreeGrafter"/>
</dbReference>
<keyword evidence="11" id="KW-1185">Reference proteome</keyword>
<keyword evidence="6 7" id="KW-0472">Membrane</keyword>
<dbReference type="InterPro" id="IPR011527">
    <property type="entry name" value="ABC1_TM_dom"/>
</dbReference>
<dbReference type="PANTHER" id="PTHR24221:SF654">
    <property type="entry name" value="ATP-BINDING CASSETTE SUB-FAMILY B MEMBER 6"/>
    <property type="match status" value="1"/>
</dbReference>
<dbReference type="InterPro" id="IPR003593">
    <property type="entry name" value="AAA+_ATPase"/>
</dbReference>
<organism evidence="10 11">
    <name type="scientific">Candidatus Saccharimonas aalborgensis</name>
    <dbReference type="NCBI Taxonomy" id="1332188"/>
    <lineage>
        <taxon>Bacteria</taxon>
        <taxon>Candidatus Saccharimonadota</taxon>
        <taxon>Candidatus Saccharimonadia</taxon>
        <taxon>Candidatus Saccharimonadales</taxon>
        <taxon>Candidatus Saccharimonadaceae</taxon>
        <taxon>Candidatus Saccharimonas</taxon>
    </lineage>
</organism>
<dbReference type="Gene3D" id="3.40.50.300">
    <property type="entry name" value="P-loop containing nucleotide triphosphate hydrolases"/>
    <property type="match status" value="1"/>
</dbReference>
<dbReference type="OrthoDB" id="9806127at2"/>
<dbReference type="SMART" id="SM00382">
    <property type="entry name" value="AAA"/>
    <property type="match status" value="1"/>
</dbReference>
<proteinExistence type="predicted"/>
<feature type="domain" description="ABC transmembrane type-1" evidence="9">
    <location>
        <begin position="32"/>
        <end position="251"/>
    </location>
</feature>
<feature type="transmembrane region" description="Helical" evidence="7">
    <location>
        <begin position="171"/>
        <end position="189"/>
    </location>
</feature>
<dbReference type="InterPro" id="IPR003439">
    <property type="entry name" value="ABC_transporter-like_ATP-bd"/>
</dbReference>
<feature type="transmembrane region" description="Helical" evidence="7">
    <location>
        <begin position="66"/>
        <end position="84"/>
    </location>
</feature>
<keyword evidence="2 7" id="KW-0812">Transmembrane</keyword>
<keyword evidence="5 7" id="KW-1133">Transmembrane helix</keyword>
<name>R4PM56_9BACT</name>
<gene>
    <name evidence="10" type="ORF">L336_0245</name>
</gene>
<evidence type="ECO:0000256" key="7">
    <source>
        <dbReference type="SAM" id="Phobius"/>
    </source>
</evidence>
<dbReference type="SUPFAM" id="SSF90123">
    <property type="entry name" value="ABC transporter transmembrane region"/>
    <property type="match status" value="1"/>
</dbReference>
<dbReference type="GO" id="GO:0005524">
    <property type="term" value="F:ATP binding"/>
    <property type="evidence" value="ECO:0007669"/>
    <property type="project" value="UniProtKB-KW"/>
</dbReference>
<sequence length="589" mass="65803">MQEPKANTKAIKKTLRLYLSIITRGWRYTLSITIAVALGSILIFYVPPLIIAALLRHTGDLHFEAFWPYVFWFGLAWLVGELFWRVALHLMIRFEIKTIRTLYKDALATLLEKDLLFFHNRFAGTITKNTLAYARRFEGFFDTIVFEVVSQLFPAIFAAIVLWTISPWLSVTLMIMMLVGVVIVIPLVTRRIKLVRDREDAHATMSGHIADVIANVAAVKAYGAEQDEHTTHRHHVDSFIEKAAKSWHYQNNRIDMAISPLYVATNVVGLWIVLSLGVDASTKANLFIGYSYFATVTRFLWSFNSVYRRLEEAITEASLFTAYLLEKPKISDAADAKPLNVSVGNIVFDDVTFTHSENPDALFRDFTLTIAPGEKVGLVGPSGAGKSTFVALLLRFMDIDAGRITIDGQTIADVTQQSLHRSIAYVPQEPVLFHRTLRENIAYGKRHASDADIITAAKQANAWDFIAQLPQGLDTLVGERGVKLSGGQRQRIAIARAMLKDAPILVLDEATSALDSESEKLIQASLGDLMKDRTSIVIAHRLSTIAKLDRIVVLDRGTIAENGTHGELLQQHGIYAKLWAHQSGGFIEE</sequence>
<feature type="transmembrane region" description="Helical" evidence="7">
    <location>
        <begin position="144"/>
        <end position="165"/>
    </location>
</feature>
<dbReference type="AlphaFoldDB" id="R4PM56"/>
<comment type="subcellular location">
    <subcellularLocation>
        <location evidence="1">Cell membrane</location>
        <topology evidence="1">Multi-pass membrane protein</topology>
    </subcellularLocation>
</comment>
<dbReference type="InterPro" id="IPR039421">
    <property type="entry name" value="Type_1_exporter"/>
</dbReference>
<dbReference type="InterPro" id="IPR036640">
    <property type="entry name" value="ABC1_TM_sf"/>
</dbReference>
<dbReference type="PROSITE" id="PS50893">
    <property type="entry name" value="ABC_TRANSPORTER_2"/>
    <property type="match status" value="1"/>
</dbReference>
<dbReference type="Pfam" id="PF00005">
    <property type="entry name" value="ABC_tran"/>
    <property type="match status" value="1"/>
</dbReference>
<dbReference type="PROSITE" id="PS50929">
    <property type="entry name" value="ABC_TM1F"/>
    <property type="match status" value="1"/>
</dbReference>